<dbReference type="EMBL" id="ML179458">
    <property type="protein sequence ID" value="THU87257.1"/>
    <property type="molecule type" value="Genomic_DNA"/>
</dbReference>
<evidence type="ECO:0000313" key="11">
    <source>
        <dbReference type="Proteomes" id="UP000297245"/>
    </source>
</evidence>
<sequence length="562" mass="62739">MPTEAPRKSSIGNSRRGPPKAHVPYRGDNREVGRKTGVKIQRVQPGSDGFEPFENVIGQADNMTPYQVKSRKRNNGSLAANELDPDHNDGDDQGEIDMDIDSPIDYISNSRQPASPAVSRVGSSRAVARPSLNDFDELPSPHIRSGFRSKSTNGHGPGPSRLSRMFPSNDQEEDDLSMNRAFDDFDQPDSSPQHRSFTELDQDGGIDDEGGPSSPTVSPPRSSRMDKQRQRQTPHRSPSPDMDPPSPPRSDIEMEPQDFDEADQQSDDDEEEAPSNKMPSPPPKKTKEVQRKVTKSSAKKENREVISGTRRSTRKVYKPLEFWRNERVVYGRPNNGHILVPHIKEIIRIPEEPKVSLGSKRKRGRSRTLQPRDGSIVKVVPTSNPEEGWDDETPEKSLVIDWKTQTEIEKRITCLAKAVDPQPAANNEWLFQKIFGDDQFIAAGQLVIPKDGKKPSKSAKDNTYIFYIIEGAINLRVHESSLLLCTGAMFMVPRGNQYYIENVGNRDARLFFTQARKNEDTYYEAQERADDARSAPPRSSSAVVATGKSKTGPSKRAKTSSG</sequence>
<dbReference type="PANTHER" id="PTHR16684">
    <property type="entry name" value="CENTROMERE PROTEIN C"/>
    <property type="match status" value="1"/>
</dbReference>
<dbReference type="GO" id="GO:0019237">
    <property type="term" value="F:centromeric DNA binding"/>
    <property type="evidence" value="ECO:0007669"/>
    <property type="project" value="InterPro"/>
</dbReference>
<feature type="compositionally biased region" description="Basic and acidic residues" evidence="7">
    <location>
        <begin position="522"/>
        <end position="533"/>
    </location>
</feature>
<feature type="compositionally biased region" description="Basic and acidic residues" evidence="7">
    <location>
        <begin position="25"/>
        <end position="34"/>
    </location>
</feature>
<accession>A0A4S8LE78</accession>
<dbReference type="InterPro" id="IPR011051">
    <property type="entry name" value="RmlC_Cupin_sf"/>
</dbReference>
<evidence type="ECO:0000256" key="3">
    <source>
        <dbReference type="ARBA" id="ARBA00023125"/>
    </source>
</evidence>
<dbReference type="GO" id="GO:0051455">
    <property type="term" value="P:spindle attachment to meiosis I kinetochore"/>
    <property type="evidence" value="ECO:0007669"/>
    <property type="project" value="TreeGrafter"/>
</dbReference>
<dbReference type="GO" id="GO:0051382">
    <property type="term" value="P:kinetochore assembly"/>
    <property type="evidence" value="ECO:0007669"/>
    <property type="project" value="InterPro"/>
</dbReference>
<dbReference type="FunFam" id="2.60.120.10:FF:000033">
    <property type="entry name" value="Centromere protein C 1"/>
    <property type="match status" value="1"/>
</dbReference>
<reference evidence="9 11" key="1">
    <citation type="journal article" date="2019" name="Nat. Ecol. Evol.">
        <title>Megaphylogeny resolves global patterns of mushroom evolution.</title>
        <authorList>
            <person name="Varga T."/>
            <person name="Krizsan K."/>
            <person name="Foldi C."/>
            <person name="Dima B."/>
            <person name="Sanchez-Garcia M."/>
            <person name="Sanchez-Ramirez S."/>
            <person name="Szollosi G.J."/>
            <person name="Szarkandi J.G."/>
            <person name="Papp V."/>
            <person name="Albert L."/>
            <person name="Andreopoulos W."/>
            <person name="Angelini C."/>
            <person name="Antonin V."/>
            <person name="Barry K.W."/>
            <person name="Bougher N.L."/>
            <person name="Buchanan P."/>
            <person name="Buyck B."/>
            <person name="Bense V."/>
            <person name="Catcheside P."/>
            <person name="Chovatia M."/>
            <person name="Cooper J."/>
            <person name="Damon W."/>
            <person name="Desjardin D."/>
            <person name="Finy P."/>
            <person name="Geml J."/>
            <person name="Haridas S."/>
            <person name="Hughes K."/>
            <person name="Justo A."/>
            <person name="Karasinski D."/>
            <person name="Kautmanova I."/>
            <person name="Kiss B."/>
            <person name="Kocsube S."/>
            <person name="Kotiranta H."/>
            <person name="LaButti K.M."/>
            <person name="Lechner B.E."/>
            <person name="Liimatainen K."/>
            <person name="Lipzen A."/>
            <person name="Lukacs Z."/>
            <person name="Mihaltcheva S."/>
            <person name="Morgado L.N."/>
            <person name="Niskanen T."/>
            <person name="Noordeloos M.E."/>
            <person name="Ohm R.A."/>
            <person name="Ortiz-Santana B."/>
            <person name="Ovrebo C."/>
            <person name="Racz N."/>
            <person name="Riley R."/>
            <person name="Savchenko A."/>
            <person name="Shiryaev A."/>
            <person name="Soop K."/>
            <person name="Spirin V."/>
            <person name="Szebenyi C."/>
            <person name="Tomsovsky M."/>
            <person name="Tulloss R.E."/>
            <person name="Uehling J."/>
            <person name="Grigoriev I.V."/>
            <person name="Vagvolgyi C."/>
            <person name="Papp T."/>
            <person name="Martin F.M."/>
            <person name="Miettinen O."/>
            <person name="Hibbett D.S."/>
            <person name="Nagy L.G."/>
        </authorList>
    </citation>
    <scope>NUCLEOTIDE SEQUENCE [LARGE SCALE GENOMIC DNA]</scope>
    <source>
        <strain evidence="9 11">CBS 962.96</strain>
    </source>
</reference>
<dbReference type="AlphaFoldDB" id="A0A4S8LE78"/>
<keyword evidence="11" id="KW-1185">Reference proteome</keyword>
<dbReference type="GO" id="GO:0051315">
    <property type="term" value="P:attachment of mitotic spindle microtubules to kinetochore"/>
    <property type="evidence" value="ECO:0007669"/>
    <property type="project" value="TreeGrafter"/>
</dbReference>
<dbReference type="CDD" id="cd06993">
    <property type="entry name" value="cupin_CENP-C_C"/>
    <property type="match status" value="1"/>
</dbReference>
<comment type="subcellular location">
    <subcellularLocation>
        <location evidence="1">Nucleus</location>
    </subcellularLocation>
</comment>
<evidence type="ECO:0000256" key="7">
    <source>
        <dbReference type="SAM" id="MobiDB-lite"/>
    </source>
</evidence>
<comment type="function">
    <text evidence="5">Component of the kinetochore, a multiprotein complex that assembles on centromeric DNA and attaches chromosomes to spindle microtubules, mediating chromosome segregation and sister chromatid segregation during meiosis and mitosis. Component of the inner kinetochore constitutive centromere-associated network (CCAN), which serves as a structural platform for outer kinetochore assembly.</text>
</comment>
<dbReference type="OrthoDB" id="1939643at2759"/>
<proteinExistence type="inferred from homology"/>
<name>A0A4S8LE78_DENBC</name>
<evidence type="ECO:0000256" key="4">
    <source>
        <dbReference type="ARBA" id="ARBA00023242"/>
    </source>
</evidence>
<evidence type="ECO:0000256" key="1">
    <source>
        <dbReference type="ARBA" id="ARBA00004123"/>
    </source>
</evidence>
<dbReference type="SUPFAM" id="SSF51182">
    <property type="entry name" value="RmlC-like cupins"/>
    <property type="match status" value="1"/>
</dbReference>
<dbReference type="Proteomes" id="UP000297245">
    <property type="component" value="Unassembled WGS sequence"/>
</dbReference>
<feature type="compositionally biased region" description="Low complexity" evidence="7">
    <location>
        <begin position="212"/>
        <end position="222"/>
    </location>
</feature>
<feature type="compositionally biased region" description="Basic residues" evidence="7">
    <location>
        <begin position="553"/>
        <end position="562"/>
    </location>
</feature>
<organism evidence="9 11">
    <name type="scientific">Dendrothele bispora (strain CBS 962.96)</name>
    <dbReference type="NCBI Taxonomy" id="1314807"/>
    <lineage>
        <taxon>Eukaryota</taxon>
        <taxon>Fungi</taxon>
        <taxon>Dikarya</taxon>
        <taxon>Basidiomycota</taxon>
        <taxon>Agaricomycotina</taxon>
        <taxon>Agaricomycetes</taxon>
        <taxon>Agaricomycetidae</taxon>
        <taxon>Agaricales</taxon>
        <taxon>Agaricales incertae sedis</taxon>
        <taxon>Dendrothele</taxon>
    </lineage>
</organism>
<keyword evidence="4" id="KW-0539">Nucleus</keyword>
<dbReference type="InterPro" id="IPR014710">
    <property type="entry name" value="RmlC-like_jellyroll"/>
</dbReference>
<feature type="region of interest" description="Disordered" evidence="7">
    <location>
        <begin position="522"/>
        <end position="562"/>
    </location>
</feature>
<feature type="compositionally biased region" description="Low complexity" evidence="7">
    <location>
        <begin position="534"/>
        <end position="545"/>
    </location>
</feature>
<comment type="similarity">
    <text evidence="2">Belongs to the CENP-C/MIF2 family.</text>
</comment>
<protein>
    <recommendedName>
        <fullName evidence="6">CENP-C homolog</fullName>
    </recommendedName>
</protein>
<feature type="region of interest" description="Disordered" evidence="7">
    <location>
        <begin position="1"/>
        <end position="312"/>
    </location>
</feature>
<feature type="compositionally biased region" description="Acidic residues" evidence="7">
    <location>
        <begin position="200"/>
        <end position="210"/>
    </location>
</feature>
<dbReference type="InterPro" id="IPR028386">
    <property type="entry name" value="CENP-C/Mif2/cnp3"/>
</dbReference>
<dbReference type="Gene3D" id="2.60.120.10">
    <property type="entry name" value="Jelly Rolls"/>
    <property type="match status" value="1"/>
</dbReference>
<feature type="domain" description="Mif2/CENP-C cupin" evidence="8">
    <location>
        <begin position="431"/>
        <end position="514"/>
    </location>
</feature>
<dbReference type="GO" id="GO:0000776">
    <property type="term" value="C:kinetochore"/>
    <property type="evidence" value="ECO:0007669"/>
    <property type="project" value="InterPro"/>
</dbReference>
<dbReference type="EMBL" id="ML179410">
    <property type="protein sequence ID" value="THU88433.1"/>
    <property type="molecule type" value="Genomic_DNA"/>
</dbReference>
<evidence type="ECO:0000259" key="8">
    <source>
        <dbReference type="Pfam" id="PF11699"/>
    </source>
</evidence>
<dbReference type="InterPro" id="IPR025974">
    <property type="entry name" value="Mif2/CENP-C_cupin"/>
</dbReference>
<evidence type="ECO:0000256" key="6">
    <source>
        <dbReference type="ARBA" id="ARBA00075033"/>
    </source>
</evidence>
<evidence type="ECO:0000256" key="5">
    <source>
        <dbReference type="ARBA" id="ARBA00057947"/>
    </source>
</evidence>
<keyword evidence="3" id="KW-0238">DNA-binding</keyword>
<dbReference type="GO" id="GO:0005634">
    <property type="term" value="C:nucleus"/>
    <property type="evidence" value="ECO:0007669"/>
    <property type="project" value="UniProtKB-SubCell"/>
</dbReference>
<feature type="compositionally biased region" description="Acidic residues" evidence="7">
    <location>
        <begin position="253"/>
        <end position="273"/>
    </location>
</feature>
<dbReference type="Pfam" id="PF11699">
    <property type="entry name" value="CENP-C_C"/>
    <property type="match status" value="1"/>
</dbReference>
<evidence type="ECO:0000313" key="9">
    <source>
        <dbReference type="EMBL" id="THU87257.1"/>
    </source>
</evidence>
<gene>
    <name evidence="10" type="ORF">K435DRAFT_730030</name>
    <name evidence="9" type="ORF">K435DRAFT_762781</name>
</gene>
<dbReference type="PANTHER" id="PTHR16684:SF11">
    <property type="entry name" value="CENTROMERE PROTEIN C"/>
    <property type="match status" value="1"/>
</dbReference>
<evidence type="ECO:0000256" key="2">
    <source>
        <dbReference type="ARBA" id="ARBA00010291"/>
    </source>
</evidence>
<feature type="compositionally biased region" description="Acidic residues" evidence="7">
    <location>
        <begin position="91"/>
        <end position="102"/>
    </location>
</feature>
<evidence type="ECO:0000313" key="10">
    <source>
        <dbReference type="EMBL" id="THU88433.1"/>
    </source>
</evidence>